<keyword evidence="2" id="KW-1185">Reference proteome</keyword>
<protein>
    <submittedName>
        <fullName evidence="1">Uncharacterized protein</fullName>
    </submittedName>
</protein>
<reference evidence="1 2" key="1">
    <citation type="submission" date="2015-12" db="EMBL/GenBank/DDBJ databases">
        <title>Genome sequence of Aneurinibacillus soli.</title>
        <authorList>
            <person name="Lee J.S."/>
            <person name="Lee K.C."/>
            <person name="Kim K.K."/>
            <person name="Lee B.W."/>
        </authorList>
    </citation>
    <scope>NUCLEOTIDE SEQUENCE [LARGE SCALE GENOMIC DNA]</scope>
    <source>
        <strain evidence="1 2">CB4</strain>
    </source>
</reference>
<evidence type="ECO:0000313" key="2">
    <source>
        <dbReference type="Proteomes" id="UP000217696"/>
    </source>
</evidence>
<dbReference type="AlphaFoldDB" id="A0A0U4NLU6"/>
<dbReference type="Proteomes" id="UP000217696">
    <property type="component" value="Chromosome"/>
</dbReference>
<gene>
    <name evidence="1" type="ORF">CB4_03873</name>
</gene>
<organism evidence="1 2">
    <name type="scientific">Aneurinibacillus soli</name>
    <dbReference type="NCBI Taxonomy" id="1500254"/>
    <lineage>
        <taxon>Bacteria</taxon>
        <taxon>Bacillati</taxon>
        <taxon>Bacillota</taxon>
        <taxon>Bacilli</taxon>
        <taxon>Bacillales</taxon>
        <taxon>Paenibacillaceae</taxon>
        <taxon>Aneurinibacillus group</taxon>
        <taxon>Aneurinibacillus</taxon>
    </lineage>
</organism>
<name>A0A0U4NLU6_9BACL</name>
<dbReference type="EMBL" id="AP017312">
    <property type="protein sequence ID" value="BAU29636.1"/>
    <property type="molecule type" value="Genomic_DNA"/>
</dbReference>
<proteinExistence type="predicted"/>
<accession>A0A0U4NLU6</accession>
<sequence length="35" mass="4118">MKEFSMMTAIFQVGAIVFTCALFYIVYLLIKKLRK</sequence>
<dbReference type="KEGG" id="asoc:CB4_03873"/>
<evidence type="ECO:0000313" key="1">
    <source>
        <dbReference type="EMBL" id="BAU29636.1"/>
    </source>
</evidence>